<dbReference type="InterPro" id="IPR016661">
    <property type="entry name" value="PFDN4"/>
</dbReference>
<dbReference type="OrthoDB" id="10250441at2759"/>
<keyword evidence="2" id="KW-0143">Chaperone</keyword>
<reference evidence="4 5" key="1">
    <citation type="journal article" date="2008" name="Nature">
        <title>The Trichoplax genome and the nature of placozoans.</title>
        <authorList>
            <person name="Srivastava M."/>
            <person name="Begovic E."/>
            <person name="Chapman J."/>
            <person name="Putnam N.H."/>
            <person name="Hellsten U."/>
            <person name="Kawashima T."/>
            <person name="Kuo A."/>
            <person name="Mitros T."/>
            <person name="Salamov A."/>
            <person name="Carpenter M.L."/>
            <person name="Signorovitch A.Y."/>
            <person name="Moreno M.A."/>
            <person name="Kamm K."/>
            <person name="Grimwood J."/>
            <person name="Schmutz J."/>
            <person name="Shapiro H."/>
            <person name="Grigoriev I.V."/>
            <person name="Buss L.W."/>
            <person name="Schierwater B."/>
            <person name="Dellaporta S.L."/>
            <person name="Rokhsar D.S."/>
        </authorList>
    </citation>
    <scope>NUCLEOTIDE SEQUENCE [LARGE SCALE GENOMIC DNA]</scope>
    <source>
        <strain evidence="4 5">Grell-BS-1999</strain>
    </source>
</reference>
<dbReference type="CTD" id="6750171"/>
<keyword evidence="3" id="KW-0175">Coiled coil</keyword>
<dbReference type="InParanoid" id="B3RIP2"/>
<evidence type="ECO:0000313" key="4">
    <source>
        <dbReference type="EMBL" id="EDV29017.1"/>
    </source>
</evidence>
<dbReference type="OMA" id="PYLYYRI"/>
<dbReference type="RefSeq" id="XP_002108219.1">
    <property type="nucleotide sequence ID" value="XM_002108183.1"/>
</dbReference>
<dbReference type="InterPro" id="IPR002777">
    <property type="entry name" value="PFD_beta-like"/>
</dbReference>
<evidence type="ECO:0000256" key="2">
    <source>
        <dbReference type="ARBA" id="ARBA00023186"/>
    </source>
</evidence>
<dbReference type="GO" id="GO:0051082">
    <property type="term" value="F:unfolded protein binding"/>
    <property type="evidence" value="ECO:0007669"/>
    <property type="project" value="InterPro"/>
</dbReference>
<protein>
    <submittedName>
        <fullName evidence="4">Uncharacterized protein</fullName>
    </submittedName>
</protein>
<dbReference type="KEGG" id="tad:TRIADDRAFT_17678"/>
<dbReference type="PhylomeDB" id="B3RIP2"/>
<dbReference type="GeneID" id="6750171"/>
<evidence type="ECO:0000256" key="1">
    <source>
        <dbReference type="ARBA" id="ARBA00008045"/>
    </source>
</evidence>
<gene>
    <name evidence="4" type="ORF">TRIADDRAFT_17678</name>
</gene>
<proteinExistence type="inferred from homology"/>
<dbReference type="PANTHER" id="PTHR21100">
    <property type="entry name" value="PREFOLDIN SUBUNIT 4"/>
    <property type="match status" value="1"/>
</dbReference>
<dbReference type="PANTHER" id="PTHR21100:SF9">
    <property type="entry name" value="PREFOLDIN SUBUNIT 4"/>
    <property type="match status" value="1"/>
</dbReference>
<feature type="non-terminal residue" evidence="4">
    <location>
        <position position="1"/>
    </location>
</feature>
<dbReference type="GO" id="GO:0006457">
    <property type="term" value="P:protein folding"/>
    <property type="evidence" value="ECO:0007669"/>
    <property type="project" value="InterPro"/>
</dbReference>
<feature type="non-terminal residue" evidence="4">
    <location>
        <position position="63"/>
    </location>
</feature>
<organism evidence="4 5">
    <name type="scientific">Trichoplax adhaerens</name>
    <name type="common">Trichoplax reptans</name>
    <dbReference type="NCBI Taxonomy" id="10228"/>
    <lineage>
        <taxon>Eukaryota</taxon>
        <taxon>Metazoa</taxon>
        <taxon>Placozoa</taxon>
        <taxon>Uniplacotomia</taxon>
        <taxon>Trichoplacea</taxon>
        <taxon>Trichoplacidae</taxon>
        <taxon>Trichoplax</taxon>
    </lineage>
</organism>
<keyword evidence="5" id="KW-1185">Reference proteome</keyword>
<dbReference type="STRING" id="10228.B3RIP2"/>
<sequence length="63" mass="7191">YKFGEVFVSLQSNEAQEFLEEMKSKIGDNIKNLTEKMDQAKKSMEALKVALYAKFGNNINLES</sequence>
<evidence type="ECO:0000313" key="5">
    <source>
        <dbReference type="Proteomes" id="UP000009022"/>
    </source>
</evidence>
<evidence type="ECO:0000256" key="3">
    <source>
        <dbReference type="SAM" id="Coils"/>
    </source>
</evidence>
<dbReference type="EMBL" id="DS985241">
    <property type="protein sequence ID" value="EDV29017.1"/>
    <property type="molecule type" value="Genomic_DNA"/>
</dbReference>
<accession>B3RIP2</accession>
<dbReference type="GO" id="GO:0016272">
    <property type="term" value="C:prefoldin complex"/>
    <property type="evidence" value="ECO:0007669"/>
    <property type="project" value="InterPro"/>
</dbReference>
<comment type="similarity">
    <text evidence="1">Belongs to the prefoldin subunit beta family.</text>
</comment>
<dbReference type="Proteomes" id="UP000009022">
    <property type="component" value="Unassembled WGS sequence"/>
</dbReference>
<dbReference type="SUPFAM" id="SSF46579">
    <property type="entry name" value="Prefoldin"/>
    <property type="match status" value="1"/>
</dbReference>
<feature type="coiled-coil region" evidence="3">
    <location>
        <begin position="23"/>
        <end position="50"/>
    </location>
</feature>
<name>B3RIP2_TRIAD</name>
<dbReference type="AlphaFoldDB" id="B3RIP2"/>
<dbReference type="Pfam" id="PF01920">
    <property type="entry name" value="Prefoldin_2"/>
    <property type="match status" value="1"/>
</dbReference>
<dbReference type="HOGENOM" id="CLU_130032_2_0_1"/>